<name>A0A2U3Q773_9BRAD</name>
<evidence type="ECO:0000313" key="2">
    <source>
        <dbReference type="Proteomes" id="UP000246085"/>
    </source>
</evidence>
<protein>
    <submittedName>
        <fullName evidence="1">Uncharacterized protein</fullName>
    </submittedName>
</protein>
<dbReference type="AlphaFoldDB" id="A0A2U3Q773"/>
<sequence length="261" mass="30336">MPWTIDAGSWRRDRGNVVQIHKRYEANRRRSAMFVPVHCRFQERAMPKKPETPSSRLAHWKKVSQTPFPFRRDYSNQADWLAAAQDALDLESPFISSWDRSPRGAFKAFNLDPRDPFSWRILLGYYTQSHIGRGRPAKWDGESLCNLLRHISKARQNKPSAKQSEIYQSLIKRKAPYHGKTESYLKHGHRLALDLDRNDILRARRDLVAQGYLEAVRVGYVERGSELTASDERRIKNSTLVLDEALELIGAPNSRWAKKNR</sequence>
<organism evidence="1 2">
    <name type="scientific">Bradyrhizobium vignae</name>
    <dbReference type="NCBI Taxonomy" id="1549949"/>
    <lineage>
        <taxon>Bacteria</taxon>
        <taxon>Pseudomonadati</taxon>
        <taxon>Pseudomonadota</taxon>
        <taxon>Alphaproteobacteria</taxon>
        <taxon>Hyphomicrobiales</taxon>
        <taxon>Nitrobacteraceae</taxon>
        <taxon>Bradyrhizobium</taxon>
    </lineage>
</organism>
<dbReference type="KEGG" id="bvz:BRAD3257_6300"/>
<reference evidence="1 2" key="1">
    <citation type="submission" date="2018-03" db="EMBL/GenBank/DDBJ databases">
        <authorList>
            <person name="Gully D."/>
        </authorList>
    </citation>
    <scope>NUCLEOTIDE SEQUENCE [LARGE SCALE GENOMIC DNA]</scope>
    <source>
        <strain evidence="1">ORS3257</strain>
    </source>
</reference>
<evidence type="ECO:0000313" key="1">
    <source>
        <dbReference type="EMBL" id="SPP97198.1"/>
    </source>
</evidence>
<proteinExistence type="predicted"/>
<dbReference type="EMBL" id="LS398110">
    <property type="protein sequence ID" value="SPP97198.1"/>
    <property type="molecule type" value="Genomic_DNA"/>
</dbReference>
<gene>
    <name evidence="1" type="ORF">BRAD3257_6300</name>
</gene>
<dbReference type="Proteomes" id="UP000246085">
    <property type="component" value="Chromosome BRAD3257"/>
</dbReference>
<accession>A0A2U3Q773</accession>